<gene>
    <name evidence="3" type="primary">VvCHDp000700_4</name>
    <name evidence="3" type="ORF">CK203_033453</name>
</gene>
<dbReference type="SUPFAM" id="SSF53474">
    <property type="entry name" value="alpha/beta-Hydrolases"/>
    <property type="match status" value="1"/>
</dbReference>
<keyword evidence="1" id="KW-0378">Hydrolase</keyword>
<dbReference type="Pfam" id="PF01764">
    <property type="entry name" value="Lipase_3"/>
    <property type="match status" value="1"/>
</dbReference>
<evidence type="ECO:0000313" key="3">
    <source>
        <dbReference type="EMBL" id="RVW60854.1"/>
    </source>
</evidence>
<proteinExistence type="predicted"/>
<dbReference type="InterPro" id="IPR002921">
    <property type="entry name" value="Fungal_lipase-type"/>
</dbReference>
<dbReference type="Gene3D" id="3.40.50.1820">
    <property type="entry name" value="alpha/beta hydrolase"/>
    <property type="match status" value="1"/>
</dbReference>
<reference evidence="3 4" key="1">
    <citation type="journal article" date="2018" name="PLoS Genet.">
        <title>Population sequencing reveals clonal diversity and ancestral inbreeding in the grapevine cultivar Chardonnay.</title>
        <authorList>
            <person name="Roach M.J."/>
            <person name="Johnson D.L."/>
            <person name="Bohlmann J."/>
            <person name="van Vuuren H.J."/>
            <person name="Jones S.J."/>
            <person name="Pretorius I.S."/>
            <person name="Schmidt S.A."/>
            <person name="Borneman A.R."/>
        </authorList>
    </citation>
    <scope>NUCLEOTIDE SEQUENCE [LARGE SCALE GENOMIC DNA]</scope>
    <source>
        <strain evidence="4">cv. Chardonnay</strain>
        <tissue evidence="3">Leaf</tissue>
    </source>
</reference>
<accession>A0A438FLJ1</accession>
<evidence type="ECO:0000313" key="4">
    <source>
        <dbReference type="Proteomes" id="UP000288805"/>
    </source>
</evidence>
<name>A0A438FLJ1_VITVI</name>
<evidence type="ECO:0000256" key="1">
    <source>
        <dbReference type="ARBA" id="ARBA00022801"/>
    </source>
</evidence>
<protein>
    <submittedName>
        <fullName evidence="3">GDSL esterase/lipase</fullName>
    </submittedName>
</protein>
<dbReference type="InterPro" id="IPR029058">
    <property type="entry name" value="AB_hydrolase_fold"/>
</dbReference>
<dbReference type="PANTHER" id="PTHR31479">
    <property type="entry name" value="ALPHA/BETA-HYDROLASES SUPERFAMILY PROTEIN"/>
    <property type="match status" value="1"/>
</dbReference>
<sequence>MAPELEDFDLTGPKQLAIVDWRNNHHCRAVAASLVQGAYNSEHNRQKSQDPKVQSSRWWCSFHFEVQRVLIDDKDSSIYGVVYEFKHTNPNSLPECAPKCVIAFRGTILKSSSAKQDMKLNIKLLTAELRKDNSRFKPALAAVKEVVQEAEPANIWLAGHSLGSAIAMLVGKSMAQEEGKYLKTFLFNPPFLRSSLSMNINSPRLENVICSTKNVIKAGISFVGGDHLWQERHHQFNKLSPWIPYLFVNKDDPICSGYIDHFGNRKIESEIRSIRSALRAAVGIDPLLPVHLLPKAYLTISENSSSCDVLEAHGLKQWWYQMSIGPGFANSPMKVSIGDTKLVGEP</sequence>
<organism evidence="3 4">
    <name type="scientific">Vitis vinifera</name>
    <name type="common">Grape</name>
    <dbReference type="NCBI Taxonomy" id="29760"/>
    <lineage>
        <taxon>Eukaryota</taxon>
        <taxon>Viridiplantae</taxon>
        <taxon>Streptophyta</taxon>
        <taxon>Embryophyta</taxon>
        <taxon>Tracheophyta</taxon>
        <taxon>Spermatophyta</taxon>
        <taxon>Magnoliopsida</taxon>
        <taxon>eudicotyledons</taxon>
        <taxon>Gunneridae</taxon>
        <taxon>Pentapetalae</taxon>
        <taxon>rosids</taxon>
        <taxon>Vitales</taxon>
        <taxon>Vitaceae</taxon>
        <taxon>Viteae</taxon>
        <taxon>Vitis</taxon>
    </lineage>
</organism>
<feature type="domain" description="Fungal lipase-type" evidence="2">
    <location>
        <begin position="135"/>
        <end position="178"/>
    </location>
</feature>
<dbReference type="GO" id="GO:0016787">
    <property type="term" value="F:hydrolase activity"/>
    <property type="evidence" value="ECO:0007669"/>
    <property type="project" value="UniProtKB-KW"/>
</dbReference>
<dbReference type="AlphaFoldDB" id="A0A438FLJ1"/>
<comment type="caution">
    <text evidence="3">The sequence shown here is derived from an EMBL/GenBank/DDBJ whole genome shotgun (WGS) entry which is preliminary data.</text>
</comment>
<dbReference type="PANTHER" id="PTHR31479:SF2">
    <property type="entry name" value="ALPHA_BETA-HYDROLASES SUPERFAMILY PROTEIN"/>
    <property type="match status" value="1"/>
</dbReference>
<dbReference type="GO" id="GO:0006629">
    <property type="term" value="P:lipid metabolic process"/>
    <property type="evidence" value="ECO:0007669"/>
    <property type="project" value="InterPro"/>
</dbReference>
<evidence type="ECO:0000259" key="2">
    <source>
        <dbReference type="Pfam" id="PF01764"/>
    </source>
</evidence>
<dbReference type="Proteomes" id="UP000288805">
    <property type="component" value="Unassembled WGS sequence"/>
</dbReference>
<dbReference type="EMBL" id="QGNW01000846">
    <property type="protein sequence ID" value="RVW60854.1"/>
    <property type="molecule type" value="Genomic_DNA"/>
</dbReference>